<dbReference type="Gene3D" id="3.40.850.10">
    <property type="entry name" value="Kinesin motor domain"/>
    <property type="match status" value="2"/>
</dbReference>
<dbReference type="PROSITE" id="PS50067">
    <property type="entry name" value="KINESIN_MOTOR_2"/>
    <property type="match status" value="1"/>
</dbReference>
<evidence type="ECO:0000256" key="2">
    <source>
        <dbReference type="ARBA" id="ARBA00022741"/>
    </source>
</evidence>
<evidence type="ECO:0000256" key="9">
    <source>
        <dbReference type="SAM" id="MobiDB-lite"/>
    </source>
</evidence>
<dbReference type="Gramene" id="rna-AYBTSS11_LOCUS9094">
    <property type="protein sequence ID" value="CAJ1939380.1"/>
    <property type="gene ID" value="gene-AYBTSS11_LOCUS9094"/>
</dbReference>
<feature type="non-terminal residue" evidence="11">
    <location>
        <position position="540"/>
    </location>
</feature>
<dbReference type="InterPro" id="IPR027417">
    <property type="entry name" value="P-loop_NTPase"/>
</dbReference>
<feature type="compositionally biased region" description="Basic and acidic residues" evidence="9">
    <location>
        <begin position="45"/>
        <end position="59"/>
    </location>
</feature>
<keyword evidence="5 7" id="KW-0505">Motor protein</keyword>
<dbReference type="GO" id="GO:0005524">
    <property type="term" value="F:ATP binding"/>
    <property type="evidence" value="ECO:0007669"/>
    <property type="project" value="UniProtKB-UniRule"/>
</dbReference>
<dbReference type="AlphaFoldDB" id="A0AA86VCG2"/>
<evidence type="ECO:0000256" key="4">
    <source>
        <dbReference type="ARBA" id="ARBA00023054"/>
    </source>
</evidence>
<dbReference type="SUPFAM" id="SSF52540">
    <property type="entry name" value="P-loop containing nucleoside triphosphate hydrolases"/>
    <property type="match status" value="1"/>
</dbReference>
<organism evidence="11 12">
    <name type="scientific">Sphenostylis stenocarpa</name>
    <dbReference type="NCBI Taxonomy" id="92480"/>
    <lineage>
        <taxon>Eukaryota</taxon>
        <taxon>Viridiplantae</taxon>
        <taxon>Streptophyta</taxon>
        <taxon>Embryophyta</taxon>
        <taxon>Tracheophyta</taxon>
        <taxon>Spermatophyta</taxon>
        <taxon>Magnoliopsida</taxon>
        <taxon>eudicotyledons</taxon>
        <taxon>Gunneridae</taxon>
        <taxon>Pentapetalae</taxon>
        <taxon>rosids</taxon>
        <taxon>fabids</taxon>
        <taxon>Fabales</taxon>
        <taxon>Fabaceae</taxon>
        <taxon>Papilionoideae</taxon>
        <taxon>50 kb inversion clade</taxon>
        <taxon>NPAAA clade</taxon>
        <taxon>indigoferoid/millettioid clade</taxon>
        <taxon>Phaseoleae</taxon>
        <taxon>Sphenostylis</taxon>
    </lineage>
</organism>
<keyword evidence="12" id="KW-1185">Reference proteome</keyword>
<feature type="binding site" evidence="7">
    <location>
        <begin position="290"/>
        <end position="297"/>
    </location>
    <ligand>
        <name>ATP</name>
        <dbReference type="ChEBI" id="CHEBI:30616"/>
    </ligand>
</feature>
<evidence type="ECO:0000256" key="1">
    <source>
        <dbReference type="ARBA" id="ARBA00022701"/>
    </source>
</evidence>
<feature type="region of interest" description="Disordered" evidence="9">
    <location>
        <begin position="1"/>
        <end position="81"/>
    </location>
</feature>
<dbReference type="InterPro" id="IPR001752">
    <property type="entry name" value="Kinesin_motor_dom"/>
</dbReference>
<dbReference type="SMART" id="SM00129">
    <property type="entry name" value="KISc"/>
    <property type="match status" value="1"/>
</dbReference>
<dbReference type="GO" id="GO:0007018">
    <property type="term" value="P:microtubule-based movement"/>
    <property type="evidence" value="ECO:0007669"/>
    <property type="project" value="InterPro"/>
</dbReference>
<dbReference type="GO" id="GO:0005874">
    <property type="term" value="C:microtubule"/>
    <property type="evidence" value="ECO:0007669"/>
    <property type="project" value="UniProtKB-KW"/>
</dbReference>
<dbReference type="PANTHER" id="PTHR37739:SF8">
    <property type="entry name" value="KINESIN-LIKE PROTEIN KIN-12D"/>
    <property type="match status" value="1"/>
</dbReference>
<dbReference type="GO" id="GO:0003777">
    <property type="term" value="F:microtubule motor activity"/>
    <property type="evidence" value="ECO:0007669"/>
    <property type="project" value="InterPro"/>
</dbReference>
<protein>
    <recommendedName>
        <fullName evidence="8">Kinesin-like protein</fullName>
    </recommendedName>
</protein>
<comment type="similarity">
    <text evidence="6">Belongs to the TRAFAC class myosin-kinesin ATPase superfamily. Kinesin family. KIN-12 subfamily.</text>
</comment>
<dbReference type="PRINTS" id="PR00380">
    <property type="entry name" value="KINESINHEAVY"/>
</dbReference>
<dbReference type="EMBL" id="OY731400">
    <property type="protein sequence ID" value="CAJ1939380.1"/>
    <property type="molecule type" value="Genomic_DNA"/>
</dbReference>
<gene>
    <name evidence="11" type="ORF">AYBTSS11_LOCUS9094</name>
</gene>
<keyword evidence="2 7" id="KW-0547">Nucleotide-binding</keyword>
<evidence type="ECO:0000256" key="5">
    <source>
        <dbReference type="ARBA" id="ARBA00023175"/>
    </source>
</evidence>
<name>A0AA86VCG2_9FABA</name>
<feature type="compositionally biased region" description="Basic and acidic residues" evidence="9">
    <location>
        <begin position="1"/>
        <end position="17"/>
    </location>
</feature>
<keyword evidence="4" id="KW-0175">Coiled coil</keyword>
<evidence type="ECO:0000313" key="11">
    <source>
        <dbReference type="EMBL" id="CAJ1939380.1"/>
    </source>
</evidence>
<keyword evidence="1 8" id="KW-0493">Microtubule</keyword>
<evidence type="ECO:0000256" key="3">
    <source>
        <dbReference type="ARBA" id="ARBA00022840"/>
    </source>
</evidence>
<evidence type="ECO:0000313" key="12">
    <source>
        <dbReference type="Proteomes" id="UP001189624"/>
    </source>
</evidence>
<feature type="compositionally biased region" description="Polar residues" evidence="9">
    <location>
        <begin position="123"/>
        <end position="135"/>
    </location>
</feature>
<dbReference type="PROSITE" id="PS00411">
    <property type="entry name" value="KINESIN_MOTOR_1"/>
    <property type="match status" value="1"/>
</dbReference>
<evidence type="ECO:0000256" key="6">
    <source>
        <dbReference type="ARBA" id="ARBA00034488"/>
    </source>
</evidence>
<evidence type="ECO:0000259" key="10">
    <source>
        <dbReference type="PROSITE" id="PS50067"/>
    </source>
</evidence>
<dbReference type="GO" id="GO:0008017">
    <property type="term" value="F:microtubule binding"/>
    <property type="evidence" value="ECO:0007669"/>
    <property type="project" value="InterPro"/>
</dbReference>
<feature type="region of interest" description="Disordered" evidence="9">
    <location>
        <begin position="100"/>
        <end position="160"/>
    </location>
</feature>
<proteinExistence type="inferred from homology"/>
<evidence type="ECO:0000256" key="8">
    <source>
        <dbReference type="RuleBase" id="RU000394"/>
    </source>
</evidence>
<sequence length="540" mass="59892">MLRDFKLPRRNPGKNEEPENVDPLDSSTTVQRHAEGSRSPLHTIQEPDAHCVSKIERTPSKANNKARGGAELRTPDKHGGGSMLWKHRFGWNHKNDAVSSFGDDRRGPSFGNVTPRVPRTVGRASSSVTACSESNSTQSTPTKSVTKPPPSSSVRSKADGGGFSARLGNYAALYKGVPSSACLTPTVVNTVEVPHFDLKEDSSFWINHNVQVIIRVRPLNSMERCTQGYNRCLKQDSSQSISWIGHQENRFTFDHVACETVDQEMIFRLAGLPMVENCLSGYNSCMFAYGQTGSGKTYTMLGEIEDLDVKPSPHRGMTPRIFEFLFARIQAEEESRRDENLKYNCKCSFLEIYNEQITDLLDPSSTNLLGSANRKVAATNMNRESSRSHSVFTCVIESTWEKDSTTNYRFARLNLVDLAGSERQKTSGAEGERLKEAANINKSLSTLGHVIMILVDVANGKQRHIPYRDSRLTFLLQDSLGGNSKTMIIANVSPSICCATETLNTLKFAQRAKLIQNNAVVNEDSTGDVIALQHQIRLLK</sequence>
<evidence type="ECO:0000256" key="7">
    <source>
        <dbReference type="PROSITE-ProRule" id="PRU00283"/>
    </source>
</evidence>
<reference evidence="11" key="1">
    <citation type="submission" date="2023-10" db="EMBL/GenBank/DDBJ databases">
        <authorList>
            <person name="Domelevo Entfellner J.-B."/>
        </authorList>
    </citation>
    <scope>NUCLEOTIDE SEQUENCE</scope>
</reference>
<accession>A0AA86VCG2</accession>
<feature type="domain" description="Kinesin motor" evidence="10">
    <location>
        <begin position="209"/>
        <end position="515"/>
    </location>
</feature>
<feature type="compositionally biased region" description="Low complexity" evidence="9">
    <location>
        <begin position="136"/>
        <end position="146"/>
    </location>
</feature>
<dbReference type="Proteomes" id="UP001189624">
    <property type="component" value="Chromosome 3"/>
</dbReference>
<keyword evidence="3 7" id="KW-0067">ATP-binding</keyword>
<dbReference type="InterPro" id="IPR019821">
    <property type="entry name" value="Kinesin_motor_CS"/>
</dbReference>
<dbReference type="PANTHER" id="PTHR37739">
    <property type="entry name" value="KINESIN-LIKE PROTEIN KIN-12D"/>
    <property type="match status" value="1"/>
</dbReference>
<dbReference type="Pfam" id="PF00225">
    <property type="entry name" value="Kinesin"/>
    <property type="match status" value="2"/>
</dbReference>
<feature type="compositionally biased region" description="Basic and acidic residues" evidence="9">
    <location>
        <begin position="68"/>
        <end position="79"/>
    </location>
</feature>
<dbReference type="InterPro" id="IPR044986">
    <property type="entry name" value="KIF15/KIN-12"/>
</dbReference>
<dbReference type="InterPro" id="IPR036961">
    <property type="entry name" value="Kinesin_motor_dom_sf"/>
</dbReference>